<organism evidence="2">
    <name type="scientific">uncultured Chloroflexia bacterium</name>
    <dbReference type="NCBI Taxonomy" id="1672391"/>
    <lineage>
        <taxon>Bacteria</taxon>
        <taxon>Bacillati</taxon>
        <taxon>Chloroflexota</taxon>
        <taxon>Chloroflexia</taxon>
        <taxon>environmental samples</taxon>
    </lineage>
</organism>
<dbReference type="EMBL" id="CADCTR010000204">
    <property type="protein sequence ID" value="CAA9225304.1"/>
    <property type="molecule type" value="Genomic_DNA"/>
</dbReference>
<evidence type="ECO:0000313" key="2">
    <source>
        <dbReference type="EMBL" id="CAA9225304.1"/>
    </source>
</evidence>
<gene>
    <name evidence="2" type="ORF">AVDCRST_MAG93-629</name>
</gene>
<dbReference type="InterPro" id="IPR036397">
    <property type="entry name" value="RNaseH_sf"/>
</dbReference>
<evidence type="ECO:0000259" key="1">
    <source>
        <dbReference type="PROSITE" id="PS50994"/>
    </source>
</evidence>
<dbReference type="InterPro" id="IPR001584">
    <property type="entry name" value="Integrase_cat-core"/>
</dbReference>
<feature type="non-terminal residue" evidence="2">
    <location>
        <position position="350"/>
    </location>
</feature>
<dbReference type="GO" id="GO:0015074">
    <property type="term" value="P:DNA integration"/>
    <property type="evidence" value="ECO:0007669"/>
    <property type="project" value="InterPro"/>
</dbReference>
<accession>A0A6J4HJ81</accession>
<dbReference type="PROSITE" id="PS50994">
    <property type="entry name" value="INTEGRASE"/>
    <property type="match status" value="1"/>
</dbReference>
<protein>
    <recommendedName>
        <fullName evidence="1">Integrase catalytic domain-containing protein</fullName>
    </recommendedName>
</protein>
<reference evidence="2" key="1">
    <citation type="submission" date="2020-02" db="EMBL/GenBank/DDBJ databases">
        <authorList>
            <person name="Meier V. D."/>
        </authorList>
    </citation>
    <scope>NUCLEOTIDE SEQUENCE</scope>
    <source>
        <strain evidence="2">AVDCRST_MAG93</strain>
    </source>
</reference>
<proteinExistence type="predicted"/>
<dbReference type="SUPFAM" id="SSF53098">
    <property type="entry name" value="Ribonuclease H-like"/>
    <property type="match status" value="1"/>
</dbReference>
<name>A0A6J4HJ81_9CHLR</name>
<dbReference type="Gene3D" id="3.30.420.10">
    <property type="entry name" value="Ribonuclease H-like superfamily/Ribonuclease H"/>
    <property type="match status" value="1"/>
</dbReference>
<dbReference type="AlphaFoldDB" id="A0A6J4HJ81"/>
<dbReference type="GO" id="GO:0003676">
    <property type="term" value="F:nucleic acid binding"/>
    <property type="evidence" value="ECO:0007669"/>
    <property type="project" value="InterPro"/>
</dbReference>
<sequence length="350" mass="40537">MIFYFLTQVLSLLLDLIWLRRRADRDKDVEILLLRQQLRILQRKQPRAPRVSRSEKLTLIVLVSKLTMVTGRARSRIGQVVLLFKPETVLKWHRELVRRKWTFKNHVPRGRPGVTAEIEALLLRLAMENPTWGYGKLEGELRKLGYDIGRSTVRDVLKRQHVPPAPERAMRGSSWRTFLGHYREQMVACDFFTVETAWLKTLYVLFFIEVGSRRVHMAGCTPSPTAVWVAQQARQLSWQIQDGTLPVRFLIHDRDAKFPGAFDTVFQSEGTTIIRTPYRAPNANAIAERWIRSIREECLDKIVILGEGHLRRVLQEYCAYDNGARPNQGIDQRCPVPLATAPRAGPIERR</sequence>
<feature type="domain" description="Integrase catalytic" evidence="1">
    <location>
        <begin position="162"/>
        <end position="343"/>
    </location>
</feature>
<dbReference type="InterPro" id="IPR012337">
    <property type="entry name" value="RNaseH-like_sf"/>
</dbReference>